<evidence type="ECO:0000313" key="3">
    <source>
        <dbReference type="EMBL" id="MCK8680292.1"/>
    </source>
</evidence>
<dbReference type="RefSeq" id="WP_248636102.1">
    <property type="nucleotide sequence ID" value="NZ_JALPTH010000025.1"/>
</dbReference>
<evidence type="ECO:0000313" key="4">
    <source>
        <dbReference type="Proteomes" id="UP001522868"/>
    </source>
</evidence>
<dbReference type="Gene3D" id="3.20.80.10">
    <property type="entry name" value="Regulatory factor, effector binding domain"/>
    <property type="match status" value="1"/>
</dbReference>
<dbReference type="SUPFAM" id="SSF55136">
    <property type="entry name" value="Probable bacterial effector-binding domain"/>
    <property type="match status" value="1"/>
</dbReference>
<protein>
    <submittedName>
        <fullName evidence="3">GyrI-like domain-containing protein</fullName>
    </submittedName>
</protein>
<dbReference type="Proteomes" id="UP001522868">
    <property type="component" value="Unassembled WGS sequence"/>
</dbReference>
<reference evidence="3 4" key="1">
    <citation type="submission" date="2022-04" db="EMBL/GenBank/DDBJ databases">
        <title>Streptomyces sp. nov. LCR6-01 isolated from Lichen of Dirinaria sp.</title>
        <authorList>
            <person name="Kanchanasin P."/>
            <person name="Tanasupawat S."/>
            <person name="Phongsopitanun W."/>
        </authorList>
    </citation>
    <scope>NUCLEOTIDE SEQUENCE [LARGE SCALE GENOMIC DNA]</scope>
    <source>
        <strain evidence="3 4">LCR6-01</strain>
    </source>
</reference>
<keyword evidence="4" id="KW-1185">Reference proteome</keyword>
<dbReference type="SMART" id="SM00871">
    <property type="entry name" value="AraC_E_bind"/>
    <property type="match status" value="1"/>
</dbReference>
<dbReference type="InterPro" id="IPR011256">
    <property type="entry name" value="Reg_factor_effector_dom_sf"/>
</dbReference>
<organism evidence="3 4">
    <name type="scientific">Streptomyces lichenis</name>
    <dbReference type="NCBI Taxonomy" id="2306967"/>
    <lineage>
        <taxon>Bacteria</taxon>
        <taxon>Bacillati</taxon>
        <taxon>Actinomycetota</taxon>
        <taxon>Actinomycetes</taxon>
        <taxon>Kitasatosporales</taxon>
        <taxon>Streptomycetaceae</taxon>
        <taxon>Streptomyces</taxon>
    </lineage>
</organism>
<feature type="region of interest" description="Disordered" evidence="1">
    <location>
        <begin position="1"/>
        <end position="27"/>
    </location>
</feature>
<dbReference type="InterPro" id="IPR029442">
    <property type="entry name" value="GyrI-like"/>
</dbReference>
<comment type="caution">
    <text evidence="3">The sequence shown here is derived from an EMBL/GenBank/DDBJ whole genome shotgun (WGS) entry which is preliminary data.</text>
</comment>
<dbReference type="InterPro" id="IPR010499">
    <property type="entry name" value="AraC_E-bd"/>
</dbReference>
<evidence type="ECO:0000259" key="2">
    <source>
        <dbReference type="SMART" id="SM00871"/>
    </source>
</evidence>
<gene>
    <name evidence="3" type="ORF">M1O15_23410</name>
</gene>
<dbReference type="Pfam" id="PF06445">
    <property type="entry name" value="GyrI-like"/>
    <property type="match status" value="1"/>
</dbReference>
<evidence type="ECO:0000256" key="1">
    <source>
        <dbReference type="SAM" id="MobiDB-lite"/>
    </source>
</evidence>
<proteinExistence type="predicted"/>
<name>A0ABT0IG38_9ACTN</name>
<dbReference type="EMBL" id="JALPTH010000025">
    <property type="protein sequence ID" value="MCK8680292.1"/>
    <property type="molecule type" value="Genomic_DNA"/>
</dbReference>
<feature type="domain" description="AraC effector-binding" evidence="2">
    <location>
        <begin position="22"/>
        <end position="182"/>
    </location>
</feature>
<sequence>MAQGNGDLTADETPAGQDFVTSGPEVRSRPEQPYAFLRRTVRMDGFAAIADRLPELAAWLAARDVQADGAPFFRYNSLHLDGESEVEAGIPVAALPEPEGDVGVALLPAGRYAVLTHTGPPDLLPDTEAALRDWARTEGLDWDMREVDGVERWGCRLEILRTDPRAHPDPAHWQTDLAFRLADTGPADTGPAS</sequence>
<accession>A0ABT0IG38</accession>